<dbReference type="EMBL" id="AP017423">
    <property type="protein sequence ID" value="BCX68047.1"/>
    <property type="molecule type" value="Genomic_DNA"/>
</dbReference>
<evidence type="ECO:0000313" key="2">
    <source>
        <dbReference type="EMBL" id="BCX68047.1"/>
    </source>
</evidence>
<reference evidence="2 3" key="1">
    <citation type="submission" date="2016-04" db="EMBL/GenBank/DDBJ databases">
        <title>Complete genome sequence of Pseudomonas sp. LAB-08 isolated from TCE contaminated aquifer soil.</title>
        <authorList>
            <person name="Dohra H."/>
            <person name="Suzuki K."/>
            <person name="Fatma A."/>
            <person name="Inuzuka Y."/>
            <person name="Honjo M."/>
            <person name="Tashiro Y."/>
            <person name="Futamata H."/>
        </authorList>
    </citation>
    <scope>NUCLEOTIDE SEQUENCE [LARGE SCALE GENOMIC DNA]</scope>
    <source>
        <strain evidence="2 3">LAB-08</strain>
    </source>
</reference>
<feature type="region of interest" description="Disordered" evidence="1">
    <location>
        <begin position="22"/>
        <end position="41"/>
    </location>
</feature>
<proteinExistence type="predicted"/>
<keyword evidence="3" id="KW-1185">Reference proteome</keyword>
<dbReference type="Proteomes" id="UP000218595">
    <property type="component" value="Chromosome"/>
</dbReference>
<gene>
    <name evidence="2" type="ORF">LAB08_R26870</name>
</gene>
<evidence type="ECO:0000256" key="1">
    <source>
        <dbReference type="SAM" id="MobiDB-lite"/>
    </source>
</evidence>
<accession>A0ABM7RU41</accession>
<sequence>MSDSIDSELQKFGAFLINRKEPDYKGGAEYPDASDPDAGVS</sequence>
<evidence type="ECO:0000313" key="3">
    <source>
        <dbReference type="Proteomes" id="UP000218595"/>
    </source>
</evidence>
<organism evidence="2 3">
    <name type="scientific">Pseudomonas izuensis</name>
    <dbReference type="NCBI Taxonomy" id="2684212"/>
    <lineage>
        <taxon>Bacteria</taxon>
        <taxon>Pseudomonadati</taxon>
        <taxon>Pseudomonadota</taxon>
        <taxon>Gammaproteobacteria</taxon>
        <taxon>Pseudomonadales</taxon>
        <taxon>Pseudomonadaceae</taxon>
        <taxon>Pseudomonas</taxon>
    </lineage>
</organism>
<name>A0ABM7RU41_9PSED</name>
<protein>
    <submittedName>
        <fullName evidence="2">Uncharacterized protein</fullName>
    </submittedName>
</protein>
<dbReference type="RefSeq" id="WP_256658473.1">
    <property type="nucleotide sequence ID" value="NZ_AP017423.2"/>
</dbReference>